<feature type="region of interest" description="Disordered" evidence="1">
    <location>
        <begin position="86"/>
        <end position="121"/>
    </location>
</feature>
<dbReference type="RefSeq" id="XP_021879002.1">
    <property type="nucleotide sequence ID" value="XM_022025035.1"/>
</dbReference>
<dbReference type="Pfam" id="PF09495">
    <property type="entry name" value="DUF2462"/>
    <property type="match status" value="1"/>
</dbReference>
<feature type="compositionally biased region" description="Low complexity" evidence="1">
    <location>
        <begin position="103"/>
        <end position="112"/>
    </location>
</feature>
<proteinExistence type="predicted"/>
<keyword evidence="3" id="KW-1185">Reference proteome</keyword>
<evidence type="ECO:0000313" key="3">
    <source>
        <dbReference type="Proteomes" id="UP000193648"/>
    </source>
</evidence>
<name>A0A1Y2GFZ5_9FUNG</name>
<feature type="region of interest" description="Disordered" evidence="1">
    <location>
        <begin position="1"/>
        <end position="29"/>
    </location>
</feature>
<dbReference type="InterPro" id="IPR019034">
    <property type="entry name" value="UPF0390"/>
</dbReference>
<dbReference type="OrthoDB" id="5239630at2759"/>
<dbReference type="EMBL" id="MCFF01000033">
    <property type="protein sequence ID" value="ORZ09732.1"/>
    <property type="molecule type" value="Genomic_DNA"/>
</dbReference>
<comment type="caution">
    <text evidence="2">The sequence shown here is derived from an EMBL/GenBank/DDBJ whole genome shotgun (WGS) entry which is preliminary data.</text>
</comment>
<reference evidence="2 3" key="1">
    <citation type="submission" date="2016-07" db="EMBL/GenBank/DDBJ databases">
        <title>Pervasive Adenine N6-methylation of Active Genes in Fungi.</title>
        <authorList>
            <consortium name="DOE Joint Genome Institute"/>
            <person name="Mondo S.J."/>
            <person name="Dannebaum R.O."/>
            <person name="Kuo R.C."/>
            <person name="Labutti K."/>
            <person name="Haridas S."/>
            <person name="Kuo A."/>
            <person name="Salamov A."/>
            <person name="Ahrendt S.R."/>
            <person name="Lipzen A."/>
            <person name="Sullivan W."/>
            <person name="Andreopoulos W.B."/>
            <person name="Clum A."/>
            <person name="Lindquist E."/>
            <person name="Daum C."/>
            <person name="Ramamoorthy G.K."/>
            <person name="Gryganskyi A."/>
            <person name="Culley D."/>
            <person name="Magnuson J.K."/>
            <person name="James T.Y."/>
            <person name="O'Malley M.A."/>
            <person name="Stajich J.E."/>
            <person name="Spatafora J.W."/>
            <person name="Visel A."/>
            <person name="Grigoriev I.V."/>
        </authorList>
    </citation>
    <scope>NUCLEOTIDE SEQUENCE [LARGE SCALE GENOMIC DNA]</scope>
    <source>
        <strain evidence="2 3">NRRL 3116</strain>
    </source>
</reference>
<sequence>MAQKVIKKSNVTKDSIKKQNTGVLRKGARSYAPKSNVLIKQKSTQKKLTAQINKNIETVMATRAGATGKLTIMKSLADAGLAAERKAGGKTKAGGMPKTSTGKPASKALPTKAKAKTTSKK</sequence>
<dbReference type="AlphaFoldDB" id="A0A1Y2GFZ5"/>
<dbReference type="STRING" id="64571.A0A1Y2GFZ5"/>
<evidence type="ECO:0000313" key="2">
    <source>
        <dbReference type="EMBL" id="ORZ09732.1"/>
    </source>
</evidence>
<dbReference type="GeneID" id="33566879"/>
<dbReference type="InParanoid" id="A0A1Y2GFZ5"/>
<gene>
    <name evidence="2" type="ORF">BCR41DRAFT_358389</name>
</gene>
<evidence type="ECO:0000256" key="1">
    <source>
        <dbReference type="SAM" id="MobiDB-lite"/>
    </source>
</evidence>
<organism evidence="2 3">
    <name type="scientific">Lobosporangium transversale</name>
    <dbReference type="NCBI Taxonomy" id="64571"/>
    <lineage>
        <taxon>Eukaryota</taxon>
        <taxon>Fungi</taxon>
        <taxon>Fungi incertae sedis</taxon>
        <taxon>Mucoromycota</taxon>
        <taxon>Mortierellomycotina</taxon>
        <taxon>Mortierellomycetes</taxon>
        <taxon>Mortierellales</taxon>
        <taxon>Mortierellaceae</taxon>
        <taxon>Lobosporangium</taxon>
    </lineage>
</organism>
<protein>
    <submittedName>
        <fullName evidence="2">Uncharacterized protein</fullName>
    </submittedName>
</protein>
<dbReference type="Proteomes" id="UP000193648">
    <property type="component" value="Unassembled WGS sequence"/>
</dbReference>
<accession>A0A1Y2GFZ5</accession>